<feature type="transmembrane region" description="Helical" evidence="2">
    <location>
        <begin position="20"/>
        <end position="41"/>
    </location>
</feature>
<protein>
    <recommendedName>
        <fullName evidence="5">Transmembrane protein</fullName>
    </recommendedName>
</protein>
<keyword evidence="2" id="KW-0812">Transmembrane</keyword>
<organism evidence="3 4">
    <name type="scientific">Penicillium frequentans</name>
    <dbReference type="NCBI Taxonomy" id="3151616"/>
    <lineage>
        <taxon>Eukaryota</taxon>
        <taxon>Fungi</taxon>
        <taxon>Dikarya</taxon>
        <taxon>Ascomycota</taxon>
        <taxon>Pezizomycotina</taxon>
        <taxon>Eurotiomycetes</taxon>
        <taxon>Eurotiomycetidae</taxon>
        <taxon>Eurotiales</taxon>
        <taxon>Aspergillaceae</taxon>
        <taxon>Penicillium</taxon>
    </lineage>
</organism>
<dbReference type="AlphaFoldDB" id="A0AAD6CV36"/>
<evidence type="ECO:0000313" key="4">
    <source>
        <dbReference type="Proteomes" id="UP001220324"/>
    </source>
</evidence>
<name>A0AAD6CV36_9EURO</name>
<dbReference type="Proteomes" id="UP001220324">
    <property type="component" value="Unassembled WGS sequence"/>
</dbReference>
<reference evidence="3 4" key="1">
    <citation type="journal article" date="2023" name="IMA Fungus">
        <title>Comparative genomic study of the Penicillium genus elucidates a diverse pangenome and 15 lateral gene transfer events.</title>
        <authorList>
            <person name="Petersen C."/>
            <person name="Sorensen T."/>
            <person name="Nielsen M.R."/>
            <person name="Sondergaard T.E."/>
            <person name="Sorensen J.L."/>
            <person name="Fitzpatrick D.A."/>
            <person name="Frisvad J.C."/>
            <person name="Nielsen K.L."/>
        </authorList>
    </citation>
    <scope>NUCLEOTIDE SEQUENCE [LARGE SCALE GENOMIC DNA]</scope>
    <source>
        <strain evidence="3 4">IBT 35679</strain>
    </source>
</reference>
<feature type="compositionally biased region" description="Polar residues" evidence="1">
    <location>
        <begin position="186"/>
        <end position="197"/>
    </location>
</feature>
<sequence>MLAVVLGNSKDSTHINETTTAIIALFFIGLAHASSVGIAFFQRHQHVFLLHSLFMPFIIINLIALFNILLNIFARDLFPLSALRVVSIGLPSAFTLIHGGAAVLIYHERGSSENHPAWDDTPLLSDEEMQRRQLARLLGDRSTAASSPHTNHSTYRLEIPTLEPVQKTWAPELSPPPASRPSSKSKFQWTSVNQSII</sequence>
<evidence type="ECO:0000256" key="2">
    <source>
        <dbReference type="SAM" id="Phobius"/>
    </source>
</evidence>
<feature type="region of interest" description="Disordered" evidence="1">
    <location>
        <begin position="166"/>
        <end position="197"/>
    </location>
</feature>
<accession>A0AAD6CV36</accession>
<keyword evidence="2" id="KW-0472">Membrane</keyword>
<evidence type="ECO:0008006" key="5">
    <source>
        <dbReference type="Google" id="ProtNLM"/>
    </source>
</evidence>
<evidence type="ECO:0000256" key="1">
    <source>
        <dbReference type="SAM" id="MobiDB-lite"/>
    </source>
</evidence>
<keyword evidence="4" id="KW-1185">Reference proteome</keyword>
<proteinExistence type="predicted"/>
<keyword evidence="2" id="KW-1133">Transmembrane helix</keyword>
<gene>
    <name evidence="3" type="ORF">N7494_005530</name>
</gene>
<feature type="transmembrane region" description="Helical" evidence="2">
    <location>
        <begin position="85"/>
        <end position="106"/>
    </location>
</feature>
<evidence type="ECO:0000313" key="3">
    <source>
        <dbReference type="EMBL" id="KAJ5540454.1"/>
    </source>
</evidence>
<comment type="caution">
    <text evidence="3">The sequence shown here is derived from an EMBL/GenBank/DDBJ whole genome shotgun (WGS) entry which is preliminary data.</text>
</comment>
<feature type="transmembrane region" description="Helical" evidence="2">
    <location>
        <begin position="53"/>
        <end position="73"/>
    </location>
</feature>
<dbReference type="EMBL" id="JAQIZZ010000005">
    <property type="protein sequence ID" value="KAJ5540454.1"/>
    <property type="molecule type" value="Genomic_DNA"/>
</dbReference>